<dbReference type="RefSeq" id="WP_204916318.1">
    <property type="nucleotide sequence ID" value="NZ_BAAAQP010000011.1"/>
</dbReference>
<organism evidence="3 4">
    <name type="scientific">Microlunatus panaciterrae</name>
    <dbReference type="NCBI Taxonomy" id="400768"/>
    <lineage>
        <taxon>Bacteria</taxon>
        <taxon>Bacillati</taxon>
        <taxon>Actinomycetota</taxon>
        <taxon>Actinomycetes</taxon>
        <taxon>Propionibacteriales</taxon>
        <taxon>Propionibacteriaceae</taxon>
        <taxon>Microlunatus</taxon>
    </lineage>
</organism>
<dbReference type="GO" id="GO:0016491">
    <property type="term" value="F:oxidoreductase activity"/>
    <property type="evidence" value="ECO:0007669"/>
    <property type="project" value="UniProtKB-KW"/>
</dbReference>
<dbReference type="PANTHER" id="PTHR38030">
    <property type="entry name" value="PROTOPORPHYRINOGEN IX DEHYDROGENASE [MENAQUINONE]"/>
    <property type="match status" value="1"/>
</dbReference>
<proteinExistence type="predicted"/>
<dbReference type="PANTHER" id="PTHR38030:SF2">
    <property type="entry name" value="PROTOPORPHYRINOGEN IX DEHYDROGENASE [QUINONE]"/>
    <property type="match status" value="1"/>
</dbReference>
<sequence>MKNVLVAYATRMGATAEIAEAIADELRSADLAVDVRACSPDLDAAGYDAVVIGSPVYLNRWLKDAVDYLKRHATELSRRPVWLFQSGPCGEGAADEQIGAPVAVRKAAILIGTDPPRTFGGRLDRTKATGPVSRWMATGTYEGDFRDFDKIRAWASSIAGELTQPSSNGETRHRPAVPQSRRRHSRIKVDR</sequence>
<feature type="region of interest" description="Disordered" evidence="1">
    <location>
        <begin position="160"/>
        <end position="191"/>
    </location>
</feature>
<evidence type="ECO:0000256" key="1">
    <source>
        <dbReference type="SAM" id="MobiDB-lite"/>
    </source>
</evidence>
<dbReference type="EMBL" id="JAFBCF010000001">
    <property type="protein sequence ID" value="MBM7797671.1"/>
    <property type="molecule type" value="Genomic_DNA"/>
</dbReference>
<evidence type="ECO:0000259" key="2">
    <source>
        <dbReference type="PROSITE" id="PS50902"/>
    </source>
</evidence>
<dbReference type="InterPro" id="IPR052200">
    <property type="entry name" value="Protoporphyrinogen_IX_DH"/>
</dbReference>
<dbReference type="EC" id="1.3.5.3" evidence="3"/>
<dbReference type="Gene3D" id="3.40.50.360">
    <property type="match status" value="1"/>
</dbReference>
<protein>
    <submittedName>
        <fullName evidence="3">Menaquinone-dependent protoporphyrinogen oxidase</fullName>
        <ecNumber evidence="3">1.3.5.3</ecNumber>
    </submittedName>
</protein>
<dbReference type="Pfam" id="PF12724">
    <property type="entry name" value="Flavodoxin_5"/>
    <property type="match status" value="1"/>
</dbReference>
<dbReference type="Proteomes" id="UP000704762">
    <property type="component" value="Unassembled WGS sequence"/>
</dbReference>
<keyword evidence="4" id="KW-1185">Reference proteome</keyword>
<dbReference type="InterPro" id="IPR029039">
    <property type="entry name" value="Flavoprotein-like_sf"/>
</dbReference>
<evidence type="ECO:0000313" key="3">
    <source>
        <dbReference type="EMBL" id="MBM7797671.1"/>
    </source>
</evidence>
<name>A0ABS2RHJ6_9ACTN</name>
<feature type="domain" description="Flavodoxin-like" evidence="2">
    <location>
        <begin position="4"/>
        <end position="159"/>
    </location>
</feature>
<comment type="caution">
    <text evidence="3">The sequence shown here is derived from an EMBL/GenBank/DDBJ whole genome shotgun (WGS) entry which is preliminary data.</text>
</comment>
<dbReference type="InterPro" id="IPR026816">
    <property type="entry name" value="Flavodoxin_dom"/>
</dbReference>
<dbReference type="SUPFAM" id="SSF52218">
    <property type="entry name" value="Flavoproteins"/>
    <property type="match status" value="1"/>
</dbReference>
<dbReference type="InterPro" id="IPR008254">
    <property type="entry name" value="Flavodoxin/NO_synth"/>
</dbReference>
<feature type="compositionally biased region" description="Basic residues" evidence="1">
    <location>
        <begin position="180"/>
        <end position="191"/>
    </location>
</feature>
<reference evidence="3 4" key="1">
    <citation type="submission" date="2021-01" db="EMBL/GenBank/DDBJ databases">
        <title>Sequencing the genomes of 1000 actinobacteria strains.</title>
        <authorList>
            <person name="Klenk H.-P."/>
        </authorList>
    </citation>
    <scope>NUCLEOTIDE SEQUENCE [LARGE SCALE GENOMIC DNA]</scope>
    <source>
        <strain evidence="3 4">DSM 18662</strain>
    </source>
</reference>
<accession>A0ABS2RHJ6</accession>
<evidence type="ECO:0000313" key="4">
    <source>
        <dbReference type="Proteomes" id="UP000704762"/>
    </source>
</evidence>
<keyword evidence="3" id="KW-0560">Oxidoreductase</keyword>
<dbReference type="PROSITE" id="PS50902">
    <property type="entry name" value="FLAVODOXIN_LIKE"/>
    <property type="match status" value="1"/>
</dbReference>
<gene>
    <name evidence="3" type="ORF">JOE57_000592</name>
</gene>